<evidence type="ECO:0000313" key="2">
    <source>
        <dbReference type="Proteomes" id="UP001501000"/>
    </source>
</evidence>
<comment type="caution">
    <text evidence="1">The sequence shown here is derived from an EMBL/GenBank/DDBJ whole genome shotgun (WGS) entry which is preliminary data.</text>
</comment>
<proteinExistence type="predicted"/>
<name>A0ABP7L602_9ACTN</name>
<organism evidence="1 2">
    <name type="scientific">Streptomyces gulbargensis</name>
    <dbReference type="NCBI Taxonomy" id="364901"/>
    <lineage>
        <taxon>Bacteria</taxon>
        <taxon>Bacillati</taxon>
        <taxon>Actinomycetota</taxon>
        <taxon>Actinomycetes</taxon>
        <taxon>Kitasatosporales</taxon>
        <taxon>Streptomycetaceae</taxon>
        <taxon>Streptomyces</taxon>
    </lineage>
</organism>
<evidence type="ECO:0000313" key="1">
    <source>
        <dbReference type="EMBL" id="GAA3894952.1"/>
    </source>
</evidence>
<keyword evidence="2" id="KW-1185">Reference proteome</keyword>
<dbReference type="RefSeq" id="WP_345277530.1">
    <property type="nucleotide sequence ID" value="NZ_BAABAJ010000001.1"/>
</dbReference>
<dbReference type="Proteomes" id="UP001501000">
    <property type="component" value="Unassembled WGS sequence"/>
</dbReference>
<gene>
    <name evidence="1" type="ORF">GCM10022244_00980</name>
</gene>
<accession>A0ABP7L602</accession>
<protein>
    <submittedName>
        <fullName evidence="1">Uncharacterized protein</fullName>
    </submittedName>
</protein>
<reference evidence="2" key="1">
    <citation type="journal article" date="2019" name="Int. J. Syst. Evol. Microbiol.">
        <title>The Global Catalogue of Microorganisms (GCM) 10K type strain sequencing project: providing services to taxonomists for standard genome sequencing and annotation.</title>
        <authorList>
            <consortium name="The Broad Institute Genomics Platform"/>
            <consortium name="The Broad Institute Genome Sequencing Center for Infectious Disease"/>
            <person name="Wu L."/>
            <person name="Ma J."/>
        </authorList>
    </citation>
    <scope>NUCLEOTIDE SEQUENCE [LARGE SCALE GENOMIC DNA]</scope>
    <source>
        <strain evidence="2">JCM 16956</strain>
    </source>
</reference>
<dbReference type="EMBL" id="BAABAJ010000001">
    <property type="protein sequence ID" value="GAA3894952.1"/>
    <property type="molecule type" value="Genomic_DNA"/>
</dbReference>
<sequence length="137" mass="14542">MGVQAAVGALIEEVEQQLHEQVWDLTPGDRDLAFATATGLHEAVGPVGAQEVLSDLERLAHLREVLAALAITLARTHGRLAWFLAACIEALSPVLHWRALPSGGGRNFDTTHPTPGQFAEAEGAVRQLAAVLLRVAA</sequence>